<dbReference type="EMBL" id="AWSQ01000002">
    <property type="protein sequence ID" value="KFX69992.1"/>
    <property type="molecule type" value="Genomic_DNA"/>
</dbReference>
<evidence type="ECO:0000256" key="1">
    <source>
        <dbReference type="SAM" id="Phobius"/>
    </source>
</evidence>
<dbReference type="RefSeq" id="WP_025165245.1">
    <property type="nucleotide sequence ID" value="NZ_AWSQ01000002.1"/>
</dbReference>
<comment type="caution">
    <text evidence="2">The sequence shown here is derived from an EMBL/GenBank/DDBJ whole genome shotgun (WGS) entry which is preliminary data.</text>
</comment>
<keyword evidence="3" id="KW-1185">Reference proteome</keyword>
<keyword evidence="1" id="KW-0812">Transmembrane</keyword>
<dbReference type="STRING" id="1395571.TMS3_0110815"/>
<dbReference type="AlphaFoldDB" id="A0A0A1YJ91"/>
<keyword evidence="1" id="KW-1133">Transmembrane helix</keyword>
<dbReference type="OrthoDB" id="123194at2"/>
<feature type="transmembrane region" description="Helical" evidence="1">
    <location>
        <begin position="37"/>
        <end position="56"/>
    </location>
</feature>
<keyword evidence="1" id="KW-0472">Membrane</keyword>
<evidence type="ECO:0000313" key="3">
    <source>
        <dbReference type="Proteomes" id="UP000030063"/>
    </source>
</evidence>
<feature type="transmembrane region" description="Helical" evidence="1">
    <location>
        <begin position="12"/>
        <end position="30"/>
    </location>
</feature>
<gene>
    <name evidence="2" type="ORF">TMS3_0110815</name>
</gene>
<name>A0A0A1YJ91_9PSED</name>
<sequence length="71" mass="8226">MHDSTMWPFGPLMMLVVAGLIILPFCFIFRKAGYSQWLGLLMIVPVINFILLYFLAFSEWPTNRVRGSSRD</sequence>
<reference evidence="2 3" key="1">
    <citation type="journal article" date="2014" name="Genome Announc.">
        <title>Draft Genome Sequence of Petroleum Oil-Degrading Marine Bacterium Pseudomonas taeanensis Strain MS-3, Isolated from a Crude Oil-Contaminated Seashore.</title>
        <authorList>
            <person name="Lee S.Y."/>
            <person name="Kim S.H."/>
            <person name="Lee D.G."/>
            <person name="Shin S."/>
            <person name="Yun S.H."/>
            <person name="Choi C.W."/>
            <person name="Chung Y.H."/>
            <person name="Choi J.S."/>
            <person name="Kahng H.Y."/>
            <person name="Kim S.I."/>
        </authorList>
    </citation>
    <scope>NUCLEOTIDE SEQUENCE [LARGE SCALE GENOMIC DNA]</scope>
    <source>
        <strain evidence="2 3">MS-3</strain>
    </source>
</reference>
<proteinExistence type="predicted"/>
<organism evidence="2 3">
    <name type="scientific">Pseudomonas taeanensis MS-3</name>
    <dbReference type="NCBI Taxonomy" id="1395571"/>
    <lineage>
        <taxon>Bacteria</taxon>
        <taxon>Pseudomonadati</taxon>
        <taxon>Pseudomonadota</taxon>
        <taxon>Gammaproteobacteria</taxon>
        <taxon>Pseudomonadales</taxon>
        <taxon>Pseudomonadaceae</taxon>
        <taxon>Pseudomonas</taxon>
    </lineage>
</organism>
<evidence type="ECO:0000313" key="2">
    <source>
        <dbReference type="EMBL" id="KFX69992.1"/>
    </source>
</evidence>
<accession>A0A0A1YJ91</accession>
<dbReference type="Proteomes" id="UP000030063">
    <property type="component" value="Unassembled WGS sequence"/>
</dbReference>
<protein>
    <submittedName>
        <fullName evidence="2">Uncharacterized protein</fullName>
    </submittedName>
</protein>